<dbReference type="EMBL" id="CP061079">
    <property type="protein sequence ID" value="QNR45894.1"/>
    <property type="molecule type" value="Genomic_DNA"/>
</dbReference>
<dbReference type="RefSeq" id="WP_016701976.1">
    <property type="nucleotide sequence ID" value="NZ_CP025309.1"/>
</dbReference>
<proteinExistence type="predicted"/>
<reference evidence="1 2" key="1">
    <citation type="submission" date="2020-09" db="EMBL/GenBank/DDBJ databases">
        <title>The Genome Sequence of Pseudomonas chlororaphis strain Qlu-1 - A phenazine-derivative-producing strain.</title>
        <authorList>
            <person name="Li L."/>
            <person name="Liu K."/>
        </authorList>
    </citation>
    <scope>NUCLEOTIDE SEQUENCE [LARGE SCALE GENOMIC DNA]</scope>
    <source>
        <strain evidence="2">qlu-1</strain>
    </source>
</reference>
<evidence type="ECO:0000313" key="2">
    <source>
        <dbReference type="Proteomes" id="UP000516316"/>
    </source>
</evidence>
<gene>
    <name evidence="1" type="ORF">HLB40_19720</name>
</gene>
<accession>A0AAP9VS17</accession>
<sequence length="109" mass="12413">MIGKDELNELLIGHNCVESMCIESEDGIVKYNLLLTLAESESYDSKKIKVCFYDVSSLSVKEFGGGLTQFMHLKISKTNSGFDRARYELSEMEDEKIYCLFFGFALIDE</sequence>
<protein>
    <submittedName>
        <fullName evidence="1">Uncharacterized protein</fullName>
    </submittedName>
</protein>
<evidence type="ECO:0000313" key="1">
    <source>
        <dbReference type="EMBL" id="QNR45894.1"/>
    </source>
</evidence>
<organism evidence="1 2">
    <name type="scientific">Pseudomonas chlororaphis</name>
    <dbReference type="NCBI Taxonomy" id="587753"/>
    <lineage>
        <taxon>Bacteria</taxon>
        <taxon>Pseudomonadati</taxon>
        <taxon>Pseudomonadota</taxon>
        <taxon>Gammaproteobacteria</taxon>
        <taxon>Pseudomonadales</taxon>
        <taxon>Pseudomonadaceae</taxon>
        <taxon>Pseudomonas</taxon>
    </lineage>
</organism>
<name>A0AAP9VS17_9PSED</name>
<dbReference type="AlphaFoldDB" id="A0AAP9VS17"/>
<dbReference type="Proteomes" id="UP000516316">
    <property type="component" value="Chromosome"/>
</dbReference>